<dbReference type="AlphaFoldDB" id="A0A822Y5S9"/>
<evidence type="ECO:0000256" key="1">
    <source>
        <dbReference type="RuleBase" id="RU363099"/>
    </source>
</evidence>
<dbReference type="Proteomes" id="UP000607653">
    <property type="component" value="Unassembled WGS sequence"/>
</dbReference>
<comment type="function">
    <text evidence="1">Dirigent proteins impart stereoselectivity on the phenoxy radical-coupling reaction, yielding optically active lignans from two molecules of coniferyl alcohol in the biosynthesis of lignans, flavonolignans, and alkaloids and thus plays a central role in plant secondary metabolism.</text>
</comment>
<comment type="caution">
    <text evidence="2">The sequence shown here is derived from an EMBL/GenBank/DDBJ whole genome shotgun (WGS) entry which is preliminary data.</text>
</comment>
<dbReference type="InterPro" id="IPR004265">
    <property type="entry name" value="Dirigent"/>
</dbReference>
<comment type="similarity">
    <text evidence="1">Belongs to the plant dirigent protein family.</text>
</comment>
<organism evidence="2 3">
    <name type="scientific">Nelumbo nucifera</name>
    <name type="common">Sacred lotus</name>
    <dbReference type="NCBI Taxonomy" id="4432"/>
    <lineage>
        <taxon>Eukaryota</taxon>
        <taxon>Viridiplantae</taxon>
        <taxon>Streptophyta</taxon>
        <taxon>Embryophyta</taxon>
        <taxon>Tracheophyta</taxon>
        <taxon>Spermatophyta</taxon>
        <taxon>Magnoliopsida</taxon>
        <taxon>Proteales</taxon>
        <taxon>Nelumbonaceae</taxon>
        <taxon>Nelumbo</taxon>
    </lineage>
</organism>
<keyword evidence="1" id="KW-0964">Secreted</keyword>
<dbReference type="GO" id="GO:0048046">
    <property type="term" value="C:apoplast"/>
    <property type="evidence" value="ECO:0007669"/>
    <property type="project" value="UniProtKB-SubCell"/>
</dbReference>
<dbReference type="PANTHER" id="PTHR46215">
    <property type="entry name" value="DIRIGENT PROTEIN 24-RELATED"/>
    <property type="match status" value="1"/>
</dbReference>
<accession>A0A822Y5S9</accession>
<proteinExistence type="inferred from homology"/>
<protein>
    <recommendedName>
        <fullName evidence="1">Dirigent protein</fullName>
    </recommendedName>
</protein>
<dbReference type="Pfam" id="PF03018">
    <property type="entry name" value="Dirigent"/>
    <property type="match status" value="1"/>
</dbReference>
<keyword evidence="3" id="KW-1185">Reference proteome</keyword>
<comment type="subunit">
    <text evidence="1">Homodimer.</text>
</comment>
<gene>
    <name evidence="2" type="ORF">HUJ06_029285</name>
</gene>
<sequence>MRCVKPTPNNAYIKASTPTIQKLMFGTMTVIDDELTEGHELGSGMVGKLQGFYVTSSEDGSSQTIAFTAMYVNAKGYATLKTIINANQQTTDGEETLLEVTVYLTY</sequence>
<reference evidence="2 3" key="1">
    <citation type="journal article" date="2020" name="Mol. Biol. Evol.">
        <title>Distinct Expression and Methylation Patterns for Genes with Different Fates following a Single Whole-Genome Duplication in Flowering Plants.</title>
        <authorList>
            <person name="Shi T."/>
            <person name="Rahmani R.S."/>
            <person name="Gugger P.F."/>
            <person name="Wang M."/>
            <person name="Li H."/>
            <person name="Zhang Y."/>
            <person name="Li Z."/>
            <person name="Wang Q."/>
            <person name="Van de Peer Y."/>
            <person name="Marchal K."/>
            <person name="Chen J."/>
        </authorList>
    </citation>
    <scope>NUCLEOTIDE SEQUENCE [LARGE SCALE GENOMIC DNA]</scope>
    <source>
        <tissue evidence="2">Leaf</tissue>
    </source>
</reference>
<evidence type="ECO:0000313" key="2">
    <source>
        <dbReference type="EMBL" id="DAD27817.1"/>
    </source>
</evidence>
<keyword evidence="1" id="KW-0052">Apoplast</keyword>
<dbReference type="PANTHER" id="PTHR46215:SF5">
    <property type="entry name" value="DIRIGENT PROTEIN"/>
    <property type="match status" value="1"/>
</dbReference>
<comment type="subcellular location">
    <subcellularLocation>
        <location evidence="1">Secreted</location>
        <location evidence="1">Extracellular space</location>
        <location evidence="1">Apoplast</location>
    </subcellularLocation>
</comment>
<evidence type="ECO:0000313" key="3">
    <source>
        <dbReference type="Proteomes" id="UP000607653"/>
    </source>
</evidence>
<name>A0A822Y5S9_NELNU</name>
<dbReference type="EMBL" id="DUZY01000002">
    <property type="protein sequence ID" value="DAD27817.1"/>
    <property type="molecule type" value="Genomic_DNA"/>
</dbReference>